<dbReference type="AlphaFoldDB" id="A0A0P7VT76"/>
<sequence>MQAPLKAAARSARTCRKTAPDGGALIEKDEAASPCADGAPKASAKKAGGKTAEEGNKKSGLALMPGKKRKAESGDVSPAKKAKPETEDFSVFVGNLMSGNSQKEFRKAVLNLLSKHGLEVQDLVLNRVKRRAYVSLTCEEHLKKALDLNGLNVLGRELRVEKAKKDVFRSGKRESDQRTLFLREVPCSAKKEDLKEVFCQAVDIRIPKSLSDAPRGIAYLEFETEAVAEKVMAEKQGAEVKGCPVVLEWTGQKRALSQQTLVVKNLPSDVTKDTLKGTFEKAVAVRLPKIKGALRGFAFVDFGSSEDAKEAMERLNNTEINGSLIVIEMSSKARPGKENPDVDLKSLCVKGLSEKTTTKVLKEAFQGCISARVVMSKESSKRFGFVAFSNEKACRKAKRAMAHCEIDGSKVVLDYAMLTDKKGCRKTFGHK</sequence>
<dbReference type="SMART" id="SM00360">
    <property type="entry name" value="RRM"/>
    <property type="match status" value="4"/>
</dbReference>
<dbReference type="PANTHER" id="PTHR23236">
    <property type="entry name" value="EUKARYOTIC TRANSLATION INITIATION FACTOR 4B/4H"/>
    <property type="match status" value="1"/>
</dbReference>
<organism evidence="6 7">
    <name type="scientific">Scleropages formosus</name>
    <name type="common">Asian bonytongue</name>
    <name type="synonym">Osteoglossum formosum</name>
    <dbReference type="NCBI Taxonomy" id="113540"/>
    <lineage>
        <taxon>Eukaryota</taxon>
        <taxon>Metazoa</taxon>
        <taxon>Chordata</taxon>
        <taxon>Craniata</taxon>
        <taxon>Vertebrata</taxon>
        <taxon>Euteleostomi</taxon>
        <taxon>Actinopterygii</taxon>
        <taxon>Neopterygii</taxon>
        <taxon>Teleostei</taxon>
        <taxon>Osteoglossocephala</taxon>
        <taxon>Osteoglossomorpha</taxon>
        <taxon>Osteoglossiformes</taxon>
        <taxon>Osteoglossidae</taxon>
        <taxon>Scleropages</taxon>
    </lineage>
</organism>
<dbReference type="STRING" id="113540.ENSSFOP00015020458"/>
<keyword evidence="1" id="KW-0677">Repeat</keyword>
<feature type="domain" description="RRM" evidence="5">
    <location>
        <begin position="178"/>
        <end position="252"/>
    </location>
</feature>
<feature type="non-terminal residue" evidence="6">
    <location>
        <position position="431"/>
    </location>
</feature>
<dbReference type="SUPFAM" id="SSF54928">
    <property type="entry name" value="RNA-binding domain, RBD"/>
    <property type="match status" value="3"/>
</dbReference>
<comment type="caution">
    <text evidence="6">The sequence shown here is derived from an EMBL/GenBank/DDBJ whole genome shotgun (WGS) entry which is preliminary data.</text>
</comment>
<feature type="domain" description="RRM" evidence="5">
    <location>
        <begin position="89"/>
        <end position="165"/>
    </location>
</feature>
<dbReference type="InterPro" id="IPR000504">
    <property type="entry name" value="RRM_dom"/>
</dbReference>
<evidence type="ECO:0000256" key="4">
    <source>
        <dbReference type="SAM" id="MobiDB-lite"/>
    </source>
</evidence>
<feature type="domain" description="RRM" evidence="5">
    <location>
        <begin position="259"/>
        <end position="332"/>
    </location>
</feature>
<keyword evidence="2 3" id="KW-0694">RNA-binding</keyword>
<dbReference type="PROSITE" id="PS50102">
    <property type="entry name" value="RRM"/>
    <property type="match status" value="4"/>
</dbReference>
<dbReference type="Pfam" id="PF00076">
    <property type="entry name" value="RRM_1"/>
    <property type="match status" value="3"/>
</dbReference>
<evidence type="ECO:0000256" key="2">
    <source>
        <dbReference type="ARBA" id="ARBA00022884"/>
    </source>
</evidence>
<reference evidence="6 7" key="1">
    <citation type="submission" date="2015-08" db="EMBL/GenBank/DDBJ databases">
        <title>The genome of the Asian arowana (Scleropages formosus).</title>
        <authorList>
            <person name="Tan M.H."/>
            <person name="Gan H.M."/>
            <person name="Croft L.J."/>
            <person name="Austin C.M."/>
        </authorList>
    </citation>
    <scope>NUCLEOTIDE SEQUENCE [LARGE SCALE GENOMIC DNA]</scope>
    <source>
        <strain evidence="6">Aro1</strain>
    </source>
</reference>
<feature type="region of interest" description="Disordered" evidence="4">
    <location>
        <begin position="1"/>
        <end position="84"/>
    </location>
</feature>
<name>A0A0P7VT76_SCLFO</name>
<evidence type="ECO:0000313" key="7">
    <source>
        <dbReference type="Proteomes" id="UP000034805"/>
    </source>
</evidence>
<dbReference type="InterPro" id="IPR012677">
    <property type="entry name" value="Nucleotide-bd_a/b_plait_sf"/>
</dbReference>
<evidence type="ECO:0000259" key="5">
    <source>
        <dbReference type="PROSITE" id="PS50102"/>
    </source>
</evidence>
<evidence type="ECO:0000313" key="6">
    <source>
        <dbReference type="EMBL" id="KPP77213.1"/>
    </source>
</evidence>
<evidence type="ECO:0000256" key="3">
    <source>
        <dbReference type="PROSITE-ProRule" id="PRU00176"/>
    </source>
</evidence>
<dbReference type="GO" id="GO:0003723">
    <property type="term" value="F:RNA binding"/>
    <property type="evidence" value="ECO:0007669"/>
    <property type="project" value="UniProtKB-UniRule"/>
</dbReference>
<dbReference type="Gene3D" id="3.30.70.330">
    <property type="match status" value="4"/>
</dbReference>
<evidence type="ECO:0000256" key="1">
    <source>
        <dbReference type="ARBA" id="ARBA00022737"/>
    </source>
</evidence>
<dbReference type="EMBL" id="JARO02000860">
    <property type="protein sequence ID" value="KPP77213.1"/>
    <property type="molecule type" value="Genomic_DNA"/>
</dbReference>
<dbReference type="PANTHER" id="PTHR23236:SF119">
    <property type="entry name" value="NUCLEAR RNA-BINDING PROTEIN SART-3"/>
    <property type="match status" value="1"/>
</dbReference>
<feature type="domain" description="RRM" evidence="5">
    <location>
        <begin position="345"/>
        <end position="418"/>
    </location>
</feature>
<protein>
    <recommendedName>
        <fullName evidence="5">RRM domain-containing protein</fullName>
    </recommendedName>
</protein>
<dbReference type="InterPro" id="IPR035979">
    <property type="entry name" value="RBD_domain_sf"/>
</dbReference>
<proteinExistence type="predicted"/>
<gene>
    <name evidence="6" type="ORF">Z043_103382</name>
</gene>
<accession>A0A0P7VT76</accession>
<dbReference type="Proteomes" id="UP000034805">
    <property type="component" value="Unassembled WGS sequence"/>
</dbReference>